<dbReference type="InterPro" id="IPR050483">
    <property type="entry name" value="CoA-transferase_III_domain"/>
</dbReference>
<keyword evidence="2" id="KW-0808">Transferase</keyword>
<name>A0ABD2AMK0_VESMC</name>
<dbReference type="InterPro" id="IPR011107">
    <property type="entry name" value="PPI_Ypi1"/>
</dbReference>
<dbReference type="PANTHER" id="PTHR48207">
    <property type="entry name" value="SUCCINATE--HYDROXYMETHYLGLUTARATE COA-TRANSFERASE"/>
    <property type="match status" value="1"/>
</dbReference>
<evidence type="ECO:0000313" key="4">
    <source>
        <dbReference type="Proteomes" id="UP001607303"/>
    </source>
</evidence>
<evidence type="ECO:0000313" key="3">
    <source>
        <dbReference type="EMBL" id="KAL2721552.1"/>
    </source>
</evidence>
<dbReference type="EMBL" id="JAYRBN010000116">
    <property type="protein sequence ID" value="KAL2721552.1"/>
    <property type="molecule type" value="Genomic_DNA"/>
</dbReference>
<protein>
    <submittedName>
        <fullName evidence="3">Succinate--hydroxymethylglutarate CoA-transferase</fullName>
    </submittedName>
</protein>
<dbReference type="InterPro" id="IPR044855">
    <property type="entry name" value="CoA-Trfase_III_dom3_sf"/>
</dbReference>
<sequence>MERTTLPEQSASQTETVLEGDITDSGSQIYVCRTNMCVPFGSTILYSTVKARLLPFVYNINKFKNFCTMPENDSSPLSGIRILDLTRIVAGPYCTMILGDLGAEVIKIEKPGSGDEARKWGPPFFNGTQESTYFVSVNRNKKSICIDLKKGRNIIYELAKKSDVLVENYIPGKLMKMGLGYTDIKKIAPHLIYCSLTGYGSAGPYANRPGYDVIASSIGGLLHITGFKDGPPCKVGVAMTDMATGLYAHGAIMAALLQRLKTKEGQWIQCNLLSTQIASLINIGSNYLNAGQEATRWGSEHESIVPYEAFPTKDGYLTVGAGSDFQFTELIQKMQLIELGNSNKFKNNVNRVQNRKELLNILRSEFKKKTNKEWMTIFEGSTFPYGPVNTIGQVFEDNHVKHIGLVKEMEHSNIGKIRVVGPPVTYSYANNTDVPTVRLRLRKPRSNKKVQWTQGTVDNEHMNKKKSKCCCIYKKPKNFGESSSDDSDDECEHCHGHKDVHEKALPNNAEPSQHKMNPLWVSMICLPHQCYVGSSEESISTPGTANTNHYK</sequence>
<organism evidence="3 4">
    <name type="scientific">Vespula maculifrons</name>
    <name type="common">Eastern yellow jacket</name>
    <name type="synonym">Wasp</name>
    <dbReference type="NCBI Taxonomy" id="7453"/>
    <lineage>
        <taxon>Eukaryota</taxon>
        <taxon>Metazoa</taxon>
        <taxon>Ecdysozoa</taxon>
        <taxon>Arthropoda</taxon>
        <taxon>Hexapoda</taxon>
        <taxon>Insecta</taxon>
        <taxon>Pterygota</taxon>
        <taxon>Neoptera</taxon>
        <taxon>Endopterygota</taxon>
        <taxon>Hymenoptera</taxon>
        <taxon>Apocrita</taxon>
        <taxon>Aculeata</taxon>
        <taxon>Vespoidea</taxon>
        <taxon>Vespidae</taxon>
        <taxon>Vespinae</taxon>
        <taxon>Vespula</taxon>
    </lineage>
</organism>
<evidence type="ECO:0000256" key="2">
    <source>
        <dbReference type="ARBA" id="ARBA00022679"/>
    </source>
</evidence>
<gene>
    <name evidence="3" type="ORF">V1477_020372</name>
</gene>
<dbReference type="PANTHER" id="PTHR48207:SF3">
    <property type="entry name" value="SUCCINATE--HYDROXYMETHYLGLUTARATE COA-TRANSFERASE"/>
    <property type="match status" value="1"/>
</dbReference>
<dbReference type="GO" id="GO:0016740">
    <property type="term" value="F:transferase activity"/>
    <property type="evidence" value="ECO:0007669"/>
    <property type="project" value="UniProtKB-KW"/>
</dbReference>
<dbReference type="AlphaFoldDB" id="A0ABD2AMK0"/>
<dbReference type="Pfam" id="PF07491">
    <property type="entry name" value="PPI_Ypi1"/>
    <property type="match status" value="1"/>
</dbReference>
<evidence type="ECO:0000256" key="1">
    <source>
        <dbReference type="ARBA" id="ARBA00008383"/>
    </source>
</evidence>
<dbReference type="Gene3D" id="3.40.50.10540">
    <property type="entry name" value="Crotonobetainyl-coa:carnitine coa-transferase, domain 1"/>
    <property type="match status" value="1"/>
</dbReference>
<comment type="caution">
    <text evidence="3">The sequence shown here is derived from an EMBL/GenBank/DDBJ whole genome shotgun (WGS) entry which is preliminary data.</text>
</comment>
<dbReference type="InterPro" id="IPR023606">
    <property type="entry name" value="CoA-Trfase_III_dom_1_sf"/>
</dbReference>
<dbReference type="Proteomes" id="UP001607303">
    <property type="component" value="Unassembled WGS sequence"/>
</dbReference>
<dbReference type="InterPro" id="IPR003673">
    <property type="entry name" value="CoA-Trfase_fam_III"/>
</dbReference>
<dbReference type="SUPFAM" id="SSF89796">
    <property type="entry name" value="CoA-transferase family III (CaiB/BaiF)"/>
    <property type="match status" value="1"/>
</dbReference>
<dbReference type="FunFam" id="3.40.50.10540:FF:000005">
    <property type="entry name" value="succinate--hydroxymethylglutarate CoA-transferase isoform X1"/>
    <property type="match status" value="1"/>
</dbReference>
<comment type="similarity">
    <text evidence="1">Belongs to the CoA-transferase III family.</text>
</comment>
<dbReference type="Pfam" id="PF02515">
    <property type="entry name" value="CoA_transf_3"/>
    <property type="match status" value="1"/>
</dbReference>
<dbReference type="Gene3D" id="3.30.1540.10">
    <property type="entry name" value="formyl-coa transferase, domain 3"/>
    <property type="match status" value="1"/>
</dbReference>
<proteinExistence type="inferred from homology"/>
<keyword evidence="4" id="KW-1185">Reference proteome</keyword>
<reference evidence="3 4" key="1">
    <citation type="journal article" date="2024" name="Ann. Entomol. Soc. Am.">
        <title>Genomic analyses of the southern and eastern yellowjacket wasps (Hymenoptera: Vespidae) reveal evolutionary signatures of social life.</title>
        <authorList>
            <person name="Catto M.A."/>
            <person name="Caine P.B."/>
            <person name="Orr S.E."/>
            <person name="Hunt B.G."/>
            <person name="Goodisman M.A.D."/>
        </authorList>
    </citation>
    <scope>NUCLEOTIDE SEQUENCE [LARGE SCALE GENOMIC DNA]</scope>
    <source>
        <strain evidence="3">232</strain>
        <tissue evidence="3">Head and thorax</tissue>
    </source>
</reference>
<accession>A0ABD2AMK0</accession>